<comment type="caution">
    <text evidence="4">The sequence shown here is derived from an EMBL/GenBank/DDBJ whole genome shotgun (WGS) entry which is preliminary data.</text>
</comment>
<evidence type="ECO:0000256" key="2">
    <source>
        <dbReference type="ARBA" id="ARBA00023315"/>
    </source>
</evidence>
<evidence type="ECO:0000313" key="4">
    <source>
        <dbReference type="EMBL" id="HJC63003.1"/>
    </source>
</evidence>
<dbReference type="PANTHER" id="PTHR43072:SF23">
    <property type="entry name" value="UPF0039 PROTEIN C11D3.02C"/>
    <property type="match status" value="1"/>
</dbReference>
<dbReference type="AlphaFoldDB" id="A0A9D2PL19"/>
<dbReference type="CDD" id="cd04301">
    <property type="entry name" value="NAT_SF"/>
    <property type="match status" value="1"/>
</dbReference>
<dbReference type="PROSITE" id="PS51186">
    <property type="entry name" value="GNAT"/>
    <property type="match status" value="1"/>
</dbReference>
<dbReference type="Proteomes" id="UP000823886">
    <property type="component" value="Unassembled WGS sequence"/>
</dbReference>
<dbReference type="InterPro" id="IPR000182">
    <property type="entry name" value="GNAT_dom"/>
</dbReference>
<proteinExistence type="predicted"/>
<gene>
    <name evidence="4" type="ORF">H9753_05220</name>
</gene>
<reference evidence="4" key="2">
    <citation type="submission" date="2021-04" db="EMBL/GenBank/DDBJ databases">
        <authorList>
            <person name="Gilroy R."/>
        </authorList>
    </citation>
    <scope>NUCLEOTIDE SEQUENCE</scope>
    <source>
        <strain evidence="4">ChiBcec2-3848</strain>
    </source>
</reference>
<dbReference type="SUPFAM" id="SSF55729">
    <property type="entry name" value="Acyl-CoA N-acyltransferases (Nat)"/>
    <property type="match status" value="1"/>
</dbReference>
<keyword evidence="1" id="KW-0808">Transferase</keyword>
<dbReference type="EMBL" id="DWVZ01000066">
    <property type="protein sequence ID" value="HJC63003.1"/>
    <property type="molecule type" value="Genomic_DNA"/>
</dbReference>
<evidence type="ECO:0000256" key="1">
    <source>
        <dbReference type="ARBA" id="ARBA00022679"/>
    </source>
</evidence>
<dbReference type="InterPro" id="IPR016181">
    <property type="entry name" value="Acyl_CoA_acyltransferase"/>
</dbReference>
<name>A0A9D2PL19_9FIRM</name>
<accession>A0A9D2PL19</accession>
<sequence length="200" mass="23263">MNDPIIIRTAVLEDAEQLLKIYAPYVEETAISFEYQVPGIEEFRNRMQNTLKKYPYLTAQQGSELLGYAYTSPFVGRQAYGWSAETTIYLKRNKQKQGLGKRLYQAIEAISRAQNLTNLYACIGYPETEDEYLTKNSAQFHAHLGYRMAGTFHQCGYKFDRWYHMIWMEKILQTPPQKPQPVIKFPDLTPEILRQCGVTI</sequence>
<evidence type="ECO:0000259" key="3">
    <source>
        <dbReference type="PROSITE" id="PS51186"/>
    </source>
</evidence>
<evidence type="ECO:0000313" key="5">
    <source>
        <dbReference type="Proteomes" id="UP000823886"/>
    </source>
</evidence>
<keyword evidence="2" id="KW-0012">Acyltransferase</keyword>
<dbReference type="Pfam" id="PF13420">
    <property type="entry name" value="Acetyltransf_4"/>
    <property type="match status" value="1"/>
</dbReference>
<feature type="domain" description="N-acetyltransferase" evidence="3">
    <location>
        <begin position="5"/>
        <end position="173"/>
    </location>
</feature>
<dbReference type="PANTHER" id="PTHR43072">
    <property type="entry name" value="N-ACETYLTRANSFERASE"/>
    <property type="match status" value="1"/>
</dbReference>
<organism evidence="4 5">
    <name type="scientific">Candidatus Blautia merdavium</name>
    <dbReference type="NCBI Taxonomy" id="2838494"/>
    <lineage>
        <taxon>Bacteria</taxon>
        <taxon>Bacillati</taxon>
        <taxon>Bacillota</taxon>
        <taxon>Clostridia</taxon>
        <taxon>Lachnospirales</taxon>
        <taxon>Lachnospiraceae</taxon>
        <taxon>Blautia</taxon>
    </lineage>
</organism>
<dbReference type="GO" id="GO:0016747">
    <property type="term" value="F:acyltransferase activity, transferring groups other than amino-acyl groups"/>
    <property type="evidence" value="ECO:0007669"/>
    <property type="project" value="InterPro"/>
</dbReference>
<reference evidence="4" key="1">
    <citation type="journal article" date="2021" name="PeerJ">
        <title>Extensive microbial diversity within the chicken gut microbiome revealed by metagenomics and culture.</title>
        <authorList>
            <person name="Gilroy R."/>
            <person name="Ravi A."/>
            <person name="Getino M."/>
            <person name="Pursley I."/>
            <person name="Horton D.L."/>
            <person name="Alikhan N.F."/>
            <person name="Baker D."/>
            <person name="Gharbi K."/>
            <person name="Hall N."/>
            <person name="Watson M."/>
            <person name="Adriaenssens E.M."/>
            <person name="Foster-Nyarko E."/>
            <person name="Jarju S."/>
            <person name="Secka A."/>
            <person name="Antonio M."/>
            <person name="Oren A."/>
            <person name="Chaudhuri R.R."/>
            <person name="La Ragione R."/>
            <person name="Hildebrand F."/>
            <person name="Pallen M.J."/>
        </authorList>
    </citation>
    <scope>NUCLEOTIDE SEQUENCE</scope>
    <source>
        <strain evidence="4">ChiBcec2-3848</strain>
    </source>
</reference>
<protein>
    <submittedName>
        <fullName evidence="4">GNAT family N-acetyltransferase</fullName>
    </submittedName>
</protein>
<dbReference type="Gene3D" id="3.40.630.30">
    <property type="match status" value="1"/>
</dbReference>